<dbReference type="Gene3D" id="3.90.1290.10">
    <property type="entry name" value="Plakin repeat"/>
    <property type="match status" value="2"/>
</dbReference>
<dbReference type="InterPro" id="IPR035915">
    <property type="entry name" value="Plakin_repeat_sf"/>
</dbReference>
<evidence type="ECO:0000256" key="4">
    <source>
        <dbReference type="ARBA" id="ARBA00022475"/>
    </source>
</evidence>
<dbReference type="FunFam" id="3.90.1290.10:FF:000002">
    <property type="entry name" value="Plectin a"/>
    <property type="match status" value="1"/>
</dbReference>
<dbReference type="GO" id="GO:0014704">
    <property type="term" value="C:intercalated disc"/>
    <property type="evidence" value="ECO:0007669"/>
    <property type="project" value="TreeGrafter"/>
</dbReference>
<keyword evidence="9" id="KW-0472">Membrane</keyword>
<keyword evidence="7" id="KW-0965">Cell junction</keyword>
<keyword evidence="12" id="KW-1185">Reference proteome</keyword>
<feature type="region of interest" description="Disordered" evidence="10">
    <location>
        <begin position="372"/>
        <end position="418"/>
    </location>
</feature>
<dbReference type="GO" id="GO:0045104">
    <property type="term" value="P:intermediate filament cytoskeleton organization"/>
    <property type="evidence" value="ECO:0007669"/>
    <property type="project" value="InterPro"/>
</dbReference>
<dbReference type="SUPFAM" id="SSF75399">
    <property type="entry name" value="Plakin repeat"/>
    <property type="match status" value="2"/>
</dbReference>
<evidence type="ECO:0000256" key="2">
    <source>
        <dbReference type="ARBA" id="ARBA00004568"/>
    </source>
</evidence>
<evidence type="ECO:0000256" key="10">
    <source>
        <dbReference type="SAM" id="MobiDB-lite"/>
    </source>
</evidence>
<dbReference type="GO" id="GO:0005882">
    <property type="term" value="C:intermediate filament"/>
    <property type="evidence" value="ECO:0007669"/>
    <property type="project" value="TreeGrafter"/>
</dbReference>
<protein>
    <submittedName>
        <fullName evidence="11">Uncharacterized protein</fullName>
    </submittedName>
</protein>
<feature type="compositionally biased region" description="Low complexity" evidence="10">
    <location>
        <begin position="384"/>
        <end position="395"/>
    </location>
</feature>
<keyword evidence="6" id="KW-0677">Repeat</keyword>
<dbReference type="GO" id="GO:0005886">
    <property type="term" value="C:plasma membrane"/>
    <property type="evidence" value="ECO:0007669"/>
    <property type="project" value="UniProtKB-SubCell"/>
</dbReference>
<dbReference type="GO" id="GO:0005198">
    <property type="term" value="F:structural molecule activity"/>
    <property type="evidence" value="ECO:0007669"/>
    <property type="project" value="TreeGrafter"/>
</dbReference>
<dbReference type="GO" id="GO:0005737">
    <property type="term" value="C:cytoplasm"/>
    <property type="evidence" value="ECO:0007669"/>
    <property type="project" value="TreeGrafter"/>
</dbReference>
<dbReference type="Pfam" id="PF00681">
    <property type="entry name" value="Plectin"/>
    <property type="match status" value="3"/>
</dbReference>
<dbReference type="PANTHER" id="PTHR23169:SF26">
    <property type="entry name" value="DESMOPLAKIN"/>
    <property type="match status" value="1"/>
</dbReference>
<evidence type="ECO:0000256" key="1">
    <source>
        <dbReference type="ARBA" id="ARBA00004236"/>
    </source>
</evidence>
<evidence type="ECO:0000256" key="8">
    <source>
        <dbReference type="ARBA" id="ARBA00023054"/>
    </source>
</evidence>
<evidence type="ECO:0000256" key="6">
    <source>
        <dbReference type="ARBA" id="ARBA00022737"/>
    </source>
</evidence>
<evidence type="ECO:0000256" key="5">
    <source>
        <dbReference type="ARBA" id="ARBA00022553"/>
    </source>
</evidence>
<evidence type="ECO:0000313" key="12">
    <source>
        <dbReference type="Proteomes" id="UP000472263"/>
    </source>
</evidence>
<dbReference type="GeneTree" id="ENSGT00940000154843"/>
<dbReference type="SMART" id="SM00250">
    <property type="entry name" value="PLEC"/>
    <property type="match status" value="6"/>
</dbReference>
<sequence length="434" mass="47750">MKKGLVDRKTVLRLLQAQECTGGIVDPILSVFIPKDIALKHNLLDENLFQALNQNPQCYLDPESEQDASYGALMKRCQRESHTGLLLLPITEKLDPSKLLFNVEAKKKKIMSCDIQEACAKGVVDKDDEERLDTAVRMLQAQESVGGILDPVLSVYLPKDMHISSVSITLASPVETVGEQDPVGAIFDTETLEKISILEALNRGLVDSITAQRLLEAQACTGGIVNPINGHRLSIQEASRQGVIDEDMATKLKPAQKAYIGFTDVKNRKKLSAAQAMKEMWLPYEAGQRFMEFQVLTGGLYDPELGCRRTIEDALKIGWLDGRSAQKLQDTRHHTKILTCPKSKLRISYKEAMDNCLVEENTGVKMLPASTVSSRGISSPYNVSSAPGSRTGSRSGSRRGSRRSSIDLGSPYSSLTSRHLSTSYSHSYSSKSTC</sequence>
<keyword evidence="5" id="KW-0597">Phosphoprotein</keyword>
<comment type="subcellular location">
    <subcellularLocation>
        <location evidence="2">Cell junction</location>
        <location evidence="2">Desmosome</location>
    </subcellularLocation>
    <subcellularLocation>
        <location evidence="1">Cell membrane</location>
    </subcellularLocation>
</comment>
<dbReference type="GO" id="GO:0098609">
    <property type="term" value="P:cell-cell adhesion"/>
    <property type="evidence" value="ECO:0007669"/>
    <property type="project" value="TreeGrafter"/>
</dbReference>
<dbReference type="InterPro" id="IPR001101">
    <property type="entry name" value="Plectin_repeat"/>
</dbReference>
<dbReference type="GO" id="GO:0043588">
    <property type="term" value="P:skin development"/>
    <property type="evidence" value="ECO:0007669"/>
    <property type="project" value="TreeGrafter"/>
</dbReference>
<reference evidence="11" key="2">
    <citation type="submission" date="2025-08" db="UniProtKB">
        <authorList>
            <consortium name="Ensembl"/>
        </authorList>
    </citation>
    <scope>IDENTIFICATION</scope>
</reference>
<keyword evidence="8" id="KW-0175">Coiled coil</keyword>
<dbReference type="AlphaFoldDB" id="A0A667Z2G9"/>
<keyword evidence="4" id="KW-1003">Cell membrane</keyword>
<dbReference type="InterPro" id="IPR043197">
    <property type="entry name" value="Plakin"/>
</dbReference>
<evidence type="ECO:0000256" key="9">
    <source>
        <dbReference type="ARBA" id="ARBA00023136"/>
    </source>
</evidence>
<reference evidence="11" key="3">
    <citation type="submission" date="2025-09" db="UniProtKB">
        <authorList>
            <consortium name="Ensembl"/>
        </authorList>
    </citation>
    <scope>IDENTIFICATION</scope>
</reference>
<evidence type="ECO:0000256" key="3">
    <source>
        <dbReference type="ARBA" id="ARBA00009109"/>
    </source>
</evidence>
<evidence type="ECO:0000313" key="11">
    <source>
        <dbReference type="Ensembl" id="ENSMMDP00005030204.1"/>
    </source>
</evidence>
<name>A0A667Z2G9_9TELE</name>
<dbReference type="Proteomes" id="UP000472263">
    <property type="component" value="Chromosome 4"/>
</dbReference>
<reference evidence="11" key="1">
    <citation type="submission" date="2019-06" db="EMBL/GenBank/DDBJ databases">
        <authorList>
            <consortium name="Wellcome Sanger Institute Data Sharing"/>
        </authorList>
    </citation>
    <scope>NUCLEOTIDE SEQUENCE [LARGE SCALE GENOMIC DNA]</scope>
</reference>
<accession>A0A667Z2G9</accession>
<comment type="similarity">
    <text evidence="3">Belongs to the plakin or cytolinker family.</text>
</comment>
<organism evidence="11 12">
    <name type="scientific">Myripristis murdjan</name>
    <name type="common">pinecone soldierfish</name>
    <dbReference type="NCBI Taxonomy" id="586833"/>
    <lineage>
        <taxon>Eukaryota</taxon>
        <taxon>Metazoa</taxon>
        <taxon>Chordata</taxon>
        <taxon>Craniata</taxon>
        <taxon>Vertebrata</taxon>
        <taxon>Euteleostomi</taxon>
        <taxon>Actinopterygii</taxon>
        <taxon>Neopterygii</taxon>
        <taxon>Teleostei</taxon>
        <taxon>Neoteleostei</taxon>
        <taxon>Acanthomorphata</taxon>
        <taxon>Holocentriformes</taxon>
        <taxon>Holocentridae</taxon>
        <taxon>Myripristis</taxon>
    </lineage>
</organism>
<dbReference type="Ensembl" id="ENSMMDT00005030901.1">
    <property type="protein sequence ID" value="ENSMMDP00005030204.1"/>
    <property type="gene ID" value="ENSMMDG00005014313.1"/>
</dbReference>
<dbReference type="PANTHER" id="PTHR23169">
    <property type="entry name" value="ENVOPLAKIN"/>
    <property type="match status" value="1"/>
</dbReference>
<dbReference type="GO" id="GO:0030057">
    <property type="term" value="C:desmosome"/>
    <property type="evidence" value="ECO:0007669"/>
    <property type="project" value="UniProtKB-SubCell"/>
</dbReference>
<dbReference type="GO" id="GO:0042060">
    <property type="term" value="P:wound healing"/>
    <property type="evidence" value="ECO:0007669"/>
    <property type="project" value="TreeGrafter"/>
</dbReference>
<feature type="compositionally biased region" description="Polar residues" evidence="10">
    <location>
        <begin position="372"/>
        <end position="383"/>
    </location>
</feature>
<evidence type="ECO:0000256" key="7">
    <source>
        <dbReference type="ARBA" id="ARBA00022949"/>
    </source>
</evidence>
<proteinExistence type="inferred from homology"/>